<evidence type="ECO:0000259" key="3">
    <source>
        <dbReference type="Pfam" id="PF08338"/>
    </source>
</evidence>
<reference evidence="4 5" key="1">
    <citation type="submission" date="2019-11" db="EMBL/GenBank/DDBJ databases">
        <title>Genome sequences of 17 halophilic strains isolated from different environments.</title>
        <authorList>
            <person name="Furrow R.E."/>
        </authorList>
    </citation>
    <scope>NUCLEOTIDE SEQUENCE [LARGE SCALE GENOMIC DNA]</scope>
    <source>
        <strain evidence="4 5">22511_23_Filter</strain>
    </source>
</reference>
<protein>
    <submittedName>
        <fullName evidence="4">TIGR01777 family protein</fullName>
    </submittedName>
</protein>
<organism evidence="4 5">
    <name type="scientific">Halobacillus litoralis</name>
    <dbReference type="NCBI Taxonomy" id="45668"/>
    <lineage>
        <taxon>Bacteria</taxon>
        <taxon>Bacillati</taxon>
        <taxon>Bacillota</taxon>
        <taxon>Bacilli</taxon>
        <taxon>Bacillales</taxon>
        <taxon>Bacillaceae</taxon>
        <taxon>Halobacillus</taxon>
    </lineage>
</organism>
<comment type="similarity">
    <text evidence="1">Belongs to the NAD(P)-dependent epimerase/dehydratase family. SDR39U1 subfamily.</text>
</comment>
<feature type="domain" description="DUF1731" evidence="3">
    <location>
        <begin position="245"/>
        <end position="292"/>
    </location>
</feature>
<dbReference type="PANTHER" id="PTHR11092">
    <property type="entry name" value="SUGAR NUCLEOTIDE EPIMERASE RELATED"/>
    <property type="match status" value="1"/>
</dbReference>
<evidence type="ECO:0000256" key="1">
    <source>
        <dbReference type="ARBA" id="ARBA00009353"/>
    </source>
</evidence>
<dbReference type="Pfam" id="PF08338">
    <property type="entry name" value="DUF1731"/>
    <property type="match status" value="1"/>
</dbReference>
<feature type="domain" description="NAD-dependent epimerase/dehydratase" evidence="2">
    <location>
        <begin position="4"/>
        <end position="209"/>
    </location>
</feature>
<dbReference type="AlphaFoldDB" id="A0A845E1G4"/>
<dbReference type="NCBIfam" id="TIGR01777">
    <property type="entry name" value="yfcH"/>
    <property type="match status" value="1"/>
</dbReference>
<dbReference type="SUPFAM" id="SSF51735">
    <property type="entry name" value="NAD(P)-binding Rossmann-fold domains"/>
    <property type="match status" value="1"/>
</dbReference>
<proteinExistence type="inferred from homology"/>
<evidence type="ECO:0000259" key="2">
    <source>
        <dbReference type="Pfam" id="PF01370"/>
    </source>
</evidence>
<dbReference type="EMBL" id="WMET01000001">
    <property type="protein sequence ID" value="MYL19544.1"/>
    <property type="molecule type" value="Genomic_DNA"/>
</dbReference>
<dbReference type="InterPro" id="IPR036291">
    <property type="entry name" value="NAD(P)-bd_dom_sf"/>
</dbReference>
<dbReference type="PANTHER" id="PTHR11092:SF0">
    <property type="entry name" value="EPIMERASE FAMILY PROTEIN SDR39U1"/>
    <property type="match status" value="1"/>
</dbReference>
<dbReference type="Proteomes" id="UP000460949">
    <property type="component" value="Unassembled WGS sequence"/>
</dbReference>
<evidence type="ECO:0000313" key="4">
    <source>
        <dbReference type="EMBL" id="MYL19544.1"/>
    </source>
</evidence>
<dbReference type="InterPro" id="IPR013549">
    <property type="entry name" value="DUF1731"/>
</dbReference>
<dbReference type="InterPro" id="IPR001509">
    <property type="entry name" value="Epimerase_deHydtase"/>
</dbReference>
<gene>
    <name evidence="4" type="ORF">GLW04_06540</name>
</gene>
<dbReference type="Gene3D" id="3.40.50.720">
    <property type="entry name" value="NAD(P)-binding Rossmann-like Domain"/>
    <property type="match status" value="1"/>
</dbReference>
<accession>A0A845E1G4</accession>
<name>A0A845E1G4_9BACI</name>
<dbReference type="Pfam" id="PF01370">
    <property type="entry name" value="Epimerase"/>
    <property type="match status" value="1"/>
</dbReference>
<evidence type="ECO:0000313" key="5">
    <source>
        <dbReference type="Proteomes" id="UP000460949"/>
    </source>
</evidence>
<dbReference type="RefSeq" id="WP_160835923.1">
    <property type="nucleotide sequence ID" value="NZ_WMET01000001.1"/>
</dbReference>
<sequence length="297" mass="33055">MKKVVLAGGTGFIGDYFKQRFEEMGCDIRIISRQPGYIHWEDFTGIVEALEGADLLVNLAGKSVNCRYHPRNQNEIMVSRVMTTHVLSKALAACAHPPEVWMNSSTATIYRHAEDRPMTEEAGEIGSGFSVNVASTWEDHFYAHTIPGVRKVALRTAIVLGKEGGGMGPYKNLVKFGLGGVQGSGDQMFSWIHVEDLFRIVLFLKGRPDLSGSFNCSAPEPVTNAQFMEMMRVQMGRTYGLSASKWMLELGSVFIRTETELVLKSRWVVPDRLEKAGYSFEYPAINEALSEILQMSS</sequence>
<dbReference type="InterPro" id="IPR010099">
    <property type="entry name" value="SDR39U1"/>
</dbReference>
<comment type="caution">
    <text evidence="4">The sequence shown here is derived from an EMBL/GenBank/DDBJ whole genome shotgun (WGS) entry which is preliminary data.</text>
</comment>